<feature type="transmembrane region" description="Helical" evidence="9">
    <location>
        <begin position="318"/>
        <end position="337"/>
    </location>
</feature>
<keyword evidence="5 9" id="KW-1133">Transmembrane helix</keyword>
<dbReference type="EMBL" id="JAVRBK010000006">
    <property type="protein sequence ID" value="KAK5642040.1"/>
    <property type="molecule type" value="Genomic_DNA"/>
</dbReference>
<evidence type="ECO:0000313" key="11">
    <source>
        <dbReference type="EMBL" id="KAK5642040.1"/>
    </source>
</evidence>
<feature type="transmembrane region" description="Helical" evidence="9">
    <location>
        <begin position="377"/>
        <end position="397"/>
    </location>
</feature>
<reference evidence="11 12" key="1">
    <citation type="journal article" date="2024" name="Insects">
        <title>An Improved Chromosome-Level Genome Assembly of the Firefly Pyrocoelia pectoralis.</title>
        <authorList>
            <person name="Fu X."/>
            <person name="Meyer-Rochow V.B."/>
            <person name="Ballantyne L."/>
            <person name="Zhu X."/>
        </authorList>
    </citation>
    <scope>NUCLEOTIDE SEQUENCE [LARGE SCALE GENOMIC DNA]</scope>
    <source>
        <strain evidence="11">XCY_ONT2</strain>
    </source>
</reference>
<accession>A0AAN7V4W7</accession>
<evidence type="ECO:0000256" key="8">
    <source>
        <dbReference type="SAM" id="MobiDB-lite"/>
    </source>
</evidence>
<feature type="compositionally biased region" description="Basic and acidic residues" evidence="8">
    <location>
        <begin position="683"/>
        <end position="693"/>
    </location>
</feature>
<dbReference type="Pfam" id="PF01490">
    <property type="entry name" value="Aa_trans"/>
    <property type="match status" value="1"/>
</dbReference>
<evidence type="ECO:0000256" key="4">
    <source>
        <dbReference type="ARBA" id="ARBA00022970"/>
    </source>
</evidence>
<comment type="subcellular location">
    <subcellularLocation>
        <location evidence="1">Membrane</location>
        <topology evidence="1">Multi-pass membrane protein</topology>
    </subcellularLocation>
</comment>
<keyword evidence="6 9" id="KW-0472">Membrane</keyword>
<dbReference type="GO" id="GO:0016020">
    <property type="term" value="C:membrane"/>
    <property type="evidence" value="ECO:0007669"/>
    <property type="project" value="UniProtKB-SubCell"/>
</dbReference>
<gene>
    <name evidence="11" type="ORF">RI129_008207</name>
</gene>
<evidence type="ECO:0000256" key="6">
    <source>
        <dbReference type="ARBA" id="ARBA00023136"/>
    </source>
</evidence>
<dbReference type="PANTHER" id="PTHR22950:SF646">
    <property type="entry name" value="SODIUM-COUPLED NEUTRAL AMINO ACID TRANSPORTER 10-RELATED"/>
    <property type="match status" value="1"/>
</dbReference>
<evidence type="ECO:0000256" key="7">
    <source>
        <dbReference type="SAM" id="Coils"/>
    </source>
</evidence>
<evidence type="ECO:0000256" key="1">
    <source>
        <dbReference type="ARBA" id="ARBA00004141"/>
    </source>
</evidence>
<keyword evidence="7" id="KW-0175">Coiled coil</keyword>
<feature type="transmembrane region" description="Helical" evidence="9">
    <location>
        <begin position="267"/>
        <end position="285"/>
    </location>
</feature>
<name>A0AAN7V4W7_9COLE</name>
<comment type="caution">
    <text evidence="11">The sequence shown here is derived from an EMBL/GenBank/DDBJ whole genome shotgun (WGS) entry which is preliminary data.</text>
</comment>
<keyword evidence="12" id="KW-1185">Reference proteome</keyword>
<sequence>MDSQAVHVMTITNSIIGVSLLAMPYCFKQCGILLSICMLVLSNAISRLCCHLMLKSAVIARRRTFEFLAFHAFGSLGKFTIEIGLIGFLLGTSIAYFVVMGDLGPAIIAKLSDTKATDLMRTSILLALALFCVLPLGLLRNIDSLSSVCTITVVFYFCFVLKIIAEAVPHIVSGDWFNKVELWRPSGILQCLPIFSMSLSCQTQIFEIYQALPTASLEKMNNLIRAAVNICTGVYIFVGVFGYVAFSTQTFTGNILMSFTPSFISDLIKIGFVFSLAFSFPLLIFPCRASLNSLLCRHYTYSLHDGVDKYIPESRFKALTLMIISISLVVGILIPNIELVLGLLGSTIGVMICVLFPATCFICVSTKNTNERILAQIMLFIGVLTMVLGTYANLYAMDEMVATTTERTAVELPKVIETLEHLPPKSNRKEDIKEIMDIVRHEPPQPIEPVADEVVENPKEAPKEIEQPVNDLRNKKDDDVKQVEVEKEPDKPPKKESNTKKVEEVDIEAIQKEEKEIFEDEKQKLKDVEEKNINLLKKMEKQNEAQQKVMEESKKILEEIKQRQIEEEKLKNVEMAKQKAAEEIQQIANKAIEQLKLVDTKKNSSEKKVSVPKPNMSLPLVLSLNPKRDVLPGIKTTIKPVVEPESKKEKLNSSDQQKPNEAHFREIRSVDVKSPAKLQVLPKKTEASSKKDTVSQSSLTKLVTKLSTLELVNIKLPTVDDKTLDVEPLKRDLKSYKDKRK</sequence>
<feature type="compositionally biased region" description="Basic and acidic residues" evidence="8">
    <location>
        <begin position="642"/>
        <end position="671"/>
    </location>
</feature>
<feature type="transmembrane region" description="Helical" evidence="9">
    <location>
        <begin position="79"/>
        <end position="99"/>
    </location>
</feature>
<organism evidence="11 12">
    <name type="scientific">Pyrocoelia pectoralis</name>
    <dbReference type="NCBI Taxonomy" id="417401"/>
    <lineage>
        <taxon>Eukaryota</taxon>
        <taxon>Metazoa</taxon>
        <taxon>Ecdysozoa</taxon>
        <taxon>Arthropoda</taxon>
        <taxon>Hexapoda</taxon>
        <taxon>Insecta</taxon>
        <taxon>Pterygota</taxon>
        <taxon>Neoptera</taxon>
        <taxon>Endopterygota</taxon>
        <taxon>Coleoptera</taxon>
        <taxon>Polyphaga</taxon>
        <taxon>Elateriformia</taxon>
        <taxon>Elateroidea</taxon>
        <taxon>Lampyridae</taxon>
        <taxon>Lampyrinae</taxon>
        <taxon>Pyrocoelia</taxon>
    </lineage>
</organism>
<feature type="transmembrane region" description="Helical" evidence="9">
    <location>
        <begin position="32"/>
        <end position="54"/>
    </location>
</feature>
<keyword evidence="4" id="KW-0029">Amino-acid transport</keyword>
<evidence type="ECO:0000256" key="9">
    <source>
        <dbReference type="SAM" id="Phobius"/>
    </source>
</evidence>
<dbReference type="Proteomes" id="UP001329430">
    <property type="component" value="Chromosome 6"/>
</dbReference>
<feature type="transmembrane region" description="Helical" evidence="9">
    <location>
        <begin position="6"/>
        <end position="25"/>
    </location>
</feature>
<feature type="region of interest" description="Disordered" evidence="8">
    <location>
        <begin position="458"/>
        <end position="503"/>
    </location>
</feature>
<feature type="transmembrane region" description="Helical" evidence="9">
    <location>
        <begin position="145"/>
        <end position="165"/>
    </location>
</feature>
<evidence type="ECO:0000256" key="2">
    <source>
        <dbReference type="ARBA" id="ARBA00022448"/>
    </source>
</evidence>
<feature type="transmembrane region" description="Helical" evidence="9">
    <location>
        <begin position="119"/>
        <end position="139"/>
    </location>
</feature>
<feature type="domain" description="Amino acid transporter transmembrane" evidence="10">
    <location>
        <begin position="8"/>
        <end position="392"/>
    </location>
</feature>
<protein>
    <recommendedName>
        <fullName evidence="10">Amino acid transporter transmembrane domain-containing protein</fullName>
    </recommendedName>
</protein>
<keyword evidence="2" id="KW-0813">Transport</keyword>
<dbReference type="PANTHER" id="PTHR22950">
    <property type="entry name" value="AMINO ACID TRANSPORTER"/>
    <property type="match status" value="1"/>
</dbReference>
<dbReference type="InterPro" id="IPR013057">
    <property type="entry name" value="AA_transpt_TM"/>
</dbReference>
<evidence type="ECO:0000256" key="5">
    <source>
        <dbReference type="ARBA" id="ARBA00022989"/>
    </source>
</evidence>
<evidence type="ECO:0000256" key="3">
    <source>
        <dbReference type="ARBA" id="ARBA00022692"/>
    </source>
</evidence>
<proteinExistence type="predicted"/>
<feature type="transmembrane region" description="Helical" evidence="9">
    <location>
        <begin position="226"/>
        <end position="247"/>
    </location>
</feature>
<feature type="coiled-coil region" evidence="7">
    <location>
        <begin position="511"/>
        <end position="590"/>
    </location>
</feature>
<feature type="transmembrane region" description="Helical" evidence="9">
    <location>
        <begin position="343"/>
        <end position="365"/>
    </location>
</feature>
<evidence type="ECO:0000259" key="10">
    <source>
        <dbReference type="Pfam" id="PF01490"/>
    </source>
</evidence>
<dbReference type="AlphaFoldDB" id="A0AAN7V4W7"/>
<evidence type="ECO:0000313" key="12">
    <source>
        <dbReference type="Proteomes" id="UP001329430"/>
    </source>
</evidence>
<feature type="region of interest" description="Disordered" evidence="8">
    <location>
        <begin position="641"/>
        <end position="697"/>
    </location>
</feature>
<keyword evidence="3 9" id="KW-0812">Transmembrane</keyword>
<dbReference type="GO" id="GO:0015179">
    <property type="term" value="F:L-amino acid transmembrane transporter activity"/>
    <property type="evidence" value="ECO:0007669"/>
    <property type="project" value="TreeGrafter"/>
</dbReference>